<protein>
    <recommendedName>
        <fullName evidence="2">Secreted protein</fullName>
    </recommendedName>
</protein>
<organism evidence="1">
    <name type="scientific">Sesamum radiatum</name>
    <name type="common">Black benniseed</name>
    <dbReference type="NCBI Taxonomy" id="300843"/>
    <lineage>
        <taxon>Eukaryota</taxon>
        <taxon>Viridiplantae</taxon>
        <taxon>Streptophyta</taxon>
        <taxon>Embryophyta</taxon>
        <taxon>Tracheophyta</taxon>
        <taxon>Spermatophyta</taxon>
        <taxon>Magnoliopsida</taxon>
        <taxon>eudicotyledons</taxon>
        <taxon>Gunneridae</taxon>
        <taxon>Pentapetalae</taxon>
        <taxon>asterids</taxon>
        <taxon>lamiids</taxon>
        <taxon>Lamiales</taxon>
        <taxon>Pedaliaceae</taxon>
        <taxon>Sesamum</taxon>
    </lineage>
</organism>
<proteinExistence type="predicted"/>
<reference evidence="1" key="2">
    <citation type="journal article" date="2024" name="Plant">
        <title>Genomic evolution and insights into agronomic trait innovations of Sesamum species.</title>
        <authorList>
            <person name="Miao H."/>
            <person name="Wang L."/>
            <person name="Qu L."/>
            <person name="Liu H."/>
            <person name="Sun Y."/>
            <person name="Le M."/>
            <person name="Wang Q."/>
            <person name="Wei S."/>
            <person name="Zheng Y."/>
            <person name="Lin W."/>
            <person name="Duan Y."/>
            <person name="Cao H."/>
            <person name="Xiong S."/>
            <person name="Wang X."/>
            <person name="Wei L."/>
            <person name="Li C."/>
            <person name="Ma Q."/>
            <person name="Ju M."/>
            <person name="Zhao R."/>
            <person name="Li G."/>
            <person name="Mu C."/>
            <person name="Tian Q."/>
            <person name="Mei H."/>
            <person name="Zhang T."/>
            <person name="Gao T."/>
            <person name="Zhang H."/>
        </authorList>
    </citation>
    <scope>NUCLEOTIDE SEQUENCE</scope>
    <source>
        <strain evidence="1">G02</strain>
    </source>
</reference>
<sequence length="123" mass="13448">MSASVRGMVRGVYTLFTFCHAGLLSLKFVLGLSEGPASLFSSLFSPHPSRLDDWASSMLIYLVARARRASNLAADFLARDLKKSSSSNPCAKVLALTSWVAVGTSKVAVLKRWRYSFRGSHSF</sequence>
<dbReference type="AlphaFoldDB" id="A0AAW2K4L7"/>
<evidence type="ECO:0000313" key="1">
    <source>
        <dbReference type="EMBL" id="KAL0301575.1"/>
    </source>
</evidence>
<comment type="caution">
    <text evidence="1">The sequence shown here is derived from an EMBL/GenBank/DDBJ whole genome shotgun (WGS) entry which is preliminary data.</text>
</comment>
<reference evidence="1" key="1">
    <citation type="submission" date="2020-06" db="EMBL/GenBank/DDBJ databases">
        <authorList>
            <person name="Li T."/>
            <person name="Hu X."/>
            <person name="Zhang T."/>
            <person name="Song X."/>
            <person name="Zhang H."/>
            <person name="Dai N."/>
            <person name="Sheng W."/>
            <person name="Hou X."/>
            <person name="Wei L."/>
        </authorList>
    </citation>
    <scope>NUCLEOTIDE SEQUENCE</scope>
    <source>
        <strain evidence="1">G02</strain>
        <tissue evidence="1">Leaf</tissue>
    </source>
</reference>
<dbReference type="EMBL" id="JACGWJ010000030">
    <property type="protein sequence ID" value="KAL0301575.1"/>
    <property type="molecule type" value="Genomic_DNA"/>
</dbReference>
<name>A0AAW2K4L7_SESRA</name>
<evidence type="ECO:0008006" key="2">
    <source>
        <dbReference type="Google" id="ProtNLM"/>
    </source>
</evidence>
<accession>A0AAW2K4L7</accession>
<gene>
    <name evidence="1" type="ORF">Sradi_6434300</name>
</gene>